<proteinExistence type="predicted"/>
<dbReference type="EMBL" id="CAJRAU010000012">
    <property type="protein sequence ID" value="CAG5074577.1"/>
    <property type="molecule type" value="Genomic_DNA"/>
</dbReference>
<reference evidence="1 2" key="1">
    <citation type="submission" date="2021-04" db="EMBL/GenBank/DDBJ databases">
        <authorList>
            <person name="Rodrigo-Torres L."/>
            <person name="Arahal R. D."/>
            <person name="Lucena T."/>
        </authorList>
    </citation>
    <scope>NUCLEOTIDE SEQUENCE [LARGE SCALE GENOMIC DNA]</scope>
    <source>
        <strain evidence="1 2">CECT 9623</strain>
    </source>
</reference>
<keyword evidence="2" id="KW-1185">Reference proteome</keyword>
<comment type="caution">
    <text evidence="1">The sequence shown here is derived from an EMBL/GenBank/DDBJ whole genome shotgun (WGS) entry which is preliminary data.</text>
</comment>
<protein>
    <submittedName>
        <fullName evidence="1">Uncharacterized protein</fullName>
    </submittedName>
</protein>
<dbReference type="Proteomes" id="UP000679725">
    <property type="component" value="Unassembled WGS sequence"/>
</dbReference>
<name>A0ABN7REL0_9BACT</name>
<evidence type="ECO:0000313" key="1">
    <source>
        <dbReference type="EMBL" id="CAG5074577.1"/>
    </source>
</evidence>
<evidence type="ECO:0000313" key="2">
    <source>
        <dbReference type="Proteomes" id="UP000679725"/>
    </source>
</evidence>
<gene>
    <name evidence="1" type="ORF">DYBT9623_05264</name>
</gene>
<organism evidence="1 2">
    <name type="scientific">Dyadobacter linearis</name>
    <dbReference type="NCBI Taxonomy" id="2823330"/>
    <lineage>
        <taxon>Bacteria</taxon>
        <taxon>Pseudomonadati</taxon>
        <taxon>Bacteroidota</taxon>
        <taxon>Cytophagia</taxon>
        <taxon>Cytophagales</taxon>
        <taxon>Spirosomataceae</taxon>
        <taxon>Dyadobacter</taxon>
    </lineage>
</organism>
<accession>A0ABN7REL0</accession>
<sequence>MIPNRATVAAIFRPFVTRTAISKQLGIAYGTVYNYVGKLKT</sequence>